<dbReference type="EMBL" id="AANZ01000002">
    <property type="protein sequence ID" value="EAQ82062.1"/>
    <property type="molecule type" value="Genomic_DNA"/>
</dbReference>
<evidence type="ECO:0000313" key="2">
    <source>
        <dbReference type="Proteomes" id="UP000004358"/>
    </source>
</evidence>
<dbReference type="HOGENOM" id="CLU_101141_2_2_0"/>
<protein>
    <submittedName>
        <fullName evidence="1">Predicted thioesterase</fullName>
    </submittedName>
</protein>
<reference evidence="1 2" key="1">
    <citation type="submission" date="2006-02" db="EMBL/GenBank/DDBJ databases">
        <authorList>
            <person name="Amann R."/>
            <person name="Ferriera S."/>
            <person name="Johnson J."/>
            <person name="Kravitz S."/>
            <person name="Halpern A."/>
            <person name="Remington K."/>
            <person name="Beeson K."/>
            <person name="Tran B."/>
            <person name="Rogers Y.-H."/>
            <person name="Friedman R."/>
            <person name="Venter J.C."/>
        </authorList>
    </citation>
    <scope>NUCLEOTIDE SEQUENCE [LARGE SCALE GENOMIC DNA]</scope>
    <source>
        <strain evidence="1 2">DSM 3645</strain>
    </source>
</reference>
<dbReference type="AlphaFoldDB" id="A3ZM93"/>
<dbReference type="GO" id="GO:0047617">
    <property type="term" value="F:fatty acyl-CoA hydrolase activity"/>
    <property type="evidence" value="ECO:0007669"/>
    <property type="project" value="TreeGrafter"/>
</dbReference>
<organism evidence="1 2">
    <name type="scientific">Blastopirellula marina DSM 3645</name>
    <dbReference type="NCBI Taxonomy" id="314230"/>
    <lineage>
        <taxon>Bacteria</taxon>
        <taxon>Pseudomonadati</taxon>
        <taxon>Planctomycetota</taxon>
        <taxon>Planctomycetia</taxon>
        <taxon>Pirellulales</taxon>
        <taxon>Pirellulaceae</taxon>
        <taxon>Blastopirellula</taxon>
    </lineage>
</organism>
<dbReference type="PANTHER" id="PTHR31793:SF39">
    <property type="entry name" value="THIOESTERASE_THIOL ESTER DEHYDRASE-ISOMERASE"/>
    <property type="match status" value="1"/>
</dbReference>
<name>A3ZM93_9BACT</name>
<comment type="caution">
    <text evidence="1">The sequence shown here is derived from an EMBL/GenBank/DDBJ whole genome shotgun (WGS) entry which is preliminary data.</text>
</comment>
<dbReference type="Gene3D" id="3.10.129.10">
    <property type="entry name" value="Hotdog Thioesterase"/>
    <property type="match status" value="1"/>
</dbReference>
<dbReference type="OrthoDB" id="9799036at2"/>
<dbReference type="Proteomes" id="UP000004358">
    <property type="component" value="Unassembled WGS sequence"/>
</dbReference>
<accession>A3ZM93</accession>
<dbReference type="RefSeq" id="WP_002649904.1">
    <property type="nucleotide sequence ID" value="NZ_AANZ01000002.1"/>
</dbReference>
<proteinExistence type="predicted"/>
<evidence type="ECO:0000313" key="1">
    <source>
        <dbReference type="EMBL" id="EAQ82062.1"/>
    </source>
</evidence>
<sequence length="148" mass="16744">MNFEKPPELADYFAVAEIPVQWGDMDSFQHVNNTIYLRWFESARVEYLSAAKLDGVMAATGTGPILYSVTCNFRRQVRFPDTMLIGAKATRLGGTSIRIGHAIYSVEQKQIVADGESGVVYFDYKKQQAMRIPDEIRALMQTFEGHEI</sequence>
<dbReference type="Pfam" id="PF13279">
    <property type="entry name" value="4HBT_2"/>
    <property type="match status" value="1"/>
</dbReference>
<dbReference type="PANTHER" id="PTHR31793">
    <property type="entry name" value="4-HYDROXYBENZOYL-COA THIOESTERASE FAMILY MEMBER"/>
    <property type="match status" value="1"/>
</dbReference>
<dbReference type="STRING" id="314230.DSM3645_00070"/>
<gene>
    <name evidence="1" type="ORF">DSM3645_00070</name>
</gene>
<dbReference type="SUPFAM" id="SSF54637">
    <property type="entry name" value="Thioesterase/thiol ester dehydrase-isomerase"/>
    <property type="match status" value="1"/>
</dbReference>
<dbReference type="InterPro" id="IPR029069">
    <property type="entry name" value="HotDog_dom_sf"/>
</dbReference>
<dbReference type="CDD" id="cd00586">
    <property type="entry name" value="4HBT"/>
    <property type="match status" value="1"/>
</dbReference>
<dbReference type="InterPro" id="IPR050563">
    <property type="entry name" value="4-hydroxybenzoyl-CoA_TE"/>
</dbReference>